<evidence type="ECO:0000256" key="1">
    <source>
        <dbReference type="SAM" id="MobiDB-lite"/>
    </source>
</evidence>
<evidence type="ECO:0000259" key="2">
    <source>
        <dbReference type="PROSITE" id="PS51173"/>
    </source>
</evidence>
<dbReference type="Gene3D" id="2.60.40.290">
    <property type="match status" value="1"/>
</dbReference>
<dbReference type="SUPFAM" id="SSF49384">
    <property type="entry name" value="Carbohydrate-binding domain"/>
    <property type="match status" value="1"/>
</dbReference>
<protein>
    <submittedName>
        <fullName evidence="3">Cellulose-binding domain-containing protein</fullName>
    </submittedName>
</protein>
<gene>
    <name evidence="3" type="ORF">ABJI51_05455</name>
</gene>
<dbReference type="Proteomes" id="UP001440984">
    <property type="component" value="Unassembled WGS sequence"/>
</dbReference>
<proteinExistence type="predicted"/>
<dbReference type="EMBL" id="JBDZYD010000002">
    <property type="protein sequence ID" value="MEQ0558505.1"/>
    <property type="molecule type" value="Genomic_DNA"/>
</dbReference>
<feature type="compositionally biased region" description="Low complexity" evidence="1">
    <location>
        <begin position="117"/>
        <end position="129"/>
    </location>
</feature>
<accession>A0ABV0L865</accession>
<dbReference type="InterPro" id="IPR001919">
    <property type="entry name" value="CBD2"/>
</dbReference>
<sequence length="265" mass="27092">MSLFPRQRSRRVTVDELLARTTGDDVVPDNAVRHRLDPRARPDGGREKRDVLRRCAAAAAVVAAVCLTAFAATSKPTPTGSVAAAPPLSEEPAISEPPASVFTGTAPAPSPSPSPSPSTSAPATPSASVPAPPPATPAPQPHRAPATTSAAPAPKPVVVSCTVRFTITDSWPGGFTASVGITNTGSSAVSPWTLTWTFTAGQQVTHGWDGEYTQSGDRVTVHPASYNPTIAASTTTNIGFNGSYSGTNPAPVGFTLNGTRCGRSS</sequence>
<dbReference type="InterPro" id="IPR012291">
    <property type="entry name" value="CBM2_carb-bd_dom_sf"/>
</dbReference>
<dbReference type="PROSITE" id="PS51173">
    <property type="entry name" value="CBM2"/>
    <property type="match status" value="1"/>
</dbReference>
<feature type="compositionally biased region" description="Pro residues" evidence="1">
    <location>
        <begin position="130"/>
        <end position="142"/>
    </location>
</feature>
<name>A0ABV0L865_9PSEU</name>
<evidence type="ECO:0000313" key="3">
    <source>
        <dbReference type="EMBL" id="MEQ0558505.1"/>
    </source>
</evidence>
<dbReference type="RefSeq" id="WP_348947901.1">
    <property type="nucleotide sequence ID" value="NZ_JBDZYD010000002.1"/>
</dbReference>
<feature type="compositionally biased region" description="Low complexity" evidence="1">
    <location>
        <begin position="143"/>
        <end position="153"/>
    </location>
</feature>
<comment type="caution">
    <text evidence="3">The sequence shown here is derived from an EMBL/GenBank/DDBJ whole genome shotgun (WGS) entry which is preliminary data.</text>
</comment>
<feature type="domain" description="CBM2" evidence="2">
    <location>
        <begin position="152"/>
        <end position="264"/>
    </location>
</feature>
<dbReference type="SMART" id="SM00637">
    <property type="entry name" value="CBD_II"/>
    <property type="match status" value="1"/>
</dbReference>
<keyword evidence="4" id="KW-1185">Reference proteome</keyword>
<evidence type="ECO:0000313" key="4">
    <source>
        <dbReference type="Proteomes" id="UP001440984"/>
    </source>
</evidence>
<dbReference type="InterPro" id="IPR008965">
    <property type="entry name" value="CBM2/CBM3_carb-bd_dom_sf"/>
</dbReference>
<organism evidence="3 4">
    <name type="scientific">Amycolatopsis melonis</name>
    <dbReference type="NCBI Taxonomy" id="3156488"/>
    <lineage>
        <taxon>Bacteria</taxon>
        <taxon>Bacillati</taxon>
        <taxon>Actinomycetota</taxon>
        <taxon>Actinomycetes</taxon>
        <taxon>Pseudonocardiales</taxon>
        <taxon>Pseudonocardiaceae</taxon>
        <taxon>Amycolatopsis</taxon>
    </lineage>
</organism>
<feature type="region of interest" description="Disordered" evidence="1">
    <location>
        <begin position="75"/>
        <end position="153"/>
    </location>
</feature>
<reference evidence="3 4" key="1">
    <citation type="submission" date="2024-05" db="EMBL/GenBank/DDBJ databases">
        <authorList>
            <person name="Zhao H."/>
            <person name="Xu Y."/>
            <person name="Lin S."/>
            <person name="Spain J.C."/>
            <person name="Zhou N.-Y."/>
        </authorList>
    </citation>
    <scope>NUCLEOTIDE SEQUENCE [LARGE SCALE GENOMIC DNA]</scope>
    <source>
        <strain evidence="3 4">NEAU-NG30</strain>
    </source>
</reference>
<dbReference type="Pfam" id="PF00553">
    <property type="entry name" value="CBM_2"/>
    <property type="match status" value="1"/>
</dbReference>